<protein>
    <submittedName>
        <fullName evidence="1">Fe-S oxidoreductase</fullName>
    </submittedName>
</protein>
<dbReference type="InterPro" id="IPR005358">
    <property type="entry name" value="Puta_zinc/iron-chelating_dom"/>
</dbReference>
<proteinExistence type="predicted"/>
<dbReference type="AlphaFoldDB" id="A0A918JYR2"/>
<evidence type="ECO:0000313" key="2">
    <source>
        <dbReference type="Proteomes" id="UP000601108"/>
    </source>
</evidence>
<evidence type="ECO:0000313" key="1">
    <source>
        <dbReference type="EMBL" id="GGX33958.1"/>
    </source>
</evidence>
<accession>A0A918JYR2</accession>
<gene>
    <name evidence="1" type="ORF">GCM10007384_38320</name>
</gene>
<reference evidence="1 2" key="1">
    <citation type="journal article" date="2014" name="Int. J. Syst. Evol. Microbiol.">
        <title>Complete genome sequence of Corynebacterium casei LMG S-19264T (=DSM 44701T), isolated from a smear-ripened cheese.</title>
        <authorList>
            <consortium name="US DOE Joint Genome Institute (JGI-PGF)"/>
            <person name="Walter F."/>
            <person name="Albersmeier A."/>
            <person name="Kalinowski J."/>
            <person name="Ruckert C."/>
        </authorList>
    </citation>
    <scope>NUCLEOTIDE SEQUENCE [LARGE SCALE GENOMIC DNA]</scope>
    <source>
        <strain evidence="1 2">KCTC 12285</strain>
    </source>
</reference>
<organism evidence="1 2">
    <name type="scientific">Aquimarina muelleri</name>
    <dbReference type="NCBI Taxonomy" id="279356"/>
    <lineage>
        <taxon>Bacteria</taxon>
        <taxon>Pseudomonadati</taxon>
        <taxon>Bacteroidota</taxon>
        <taxon>Flavobacteriia</taxon>
        <taxon>Flavobacteriales</taxon>
        <taxon>Flavobacteriaceae</taxon>
        <taxon>Aquimarina</taxon>
    </lineage>
</organism>
<keyword evidence="2" id="KW-1185">Reference proteome</keyword>
<dbReference type="EMBL" id="BMWS01000043">
    <property type="protein sequence ID" value="GGX33958.1"/>
    <property type="molecule type" value="Genomic_DNA"/>
</dbReference>
<name>A0A918JYR2_9FLAO</name>
<dbReference type="PANTHER" id="PTHR35866">
    <property type="entry name" value="PUTATIVE-RELATED"/>
    <property type="match status" value="1"/>
</dbReference>
<dbReference type="Pfam" id="PF03692">
    <property type="entry name" value="CxxCxxCC"/>
    <property type="match status" value="1"/>
</dbReference>
<dbReference type="PANTHER" id="PTHR35866:SF1">
    <property type="entry name" value="YKGJ FAMILY CYSTEINE CLUSTER PROTEIN"/>
    <property type="match status" value="1"/>
</dbReference>
<sequence length="189" mass="22329">MLEELLINPISKIAKDNFKKFYFCNMQEFIDQLPKLTKDKHNENKKFFAKLKKKPPKKLDQIMQDLHEEEFRNTDCLQCANCCKTTGPLFTDKDVDRISKFLRIKSRQFEEQYLQTDEEGDLILQQTPCTFLGSDNYCSIYEVRPKACREYPHTDRKKFQQISNLTIKNIAICPAAYNIVEKMKSKLPL</sequence>
<dbReference type="Proteomes" id="UP000601108">
    <property type="component" value="Unassembled WGS sequence"/>
</dbReference>
<comment type="caution">
    <text evidence="1">The sequence shown here is derived from an EMBL/GenBank/DDBJ whole genome shotgun (WGS) entry which is preliminary data.</text>
</comment>